<proteinExistence type="predicted"/>
<keyword evidence="8" id="KW-1185">Reference proteome</keyword>
<evidence type="ECO:0000256" key="1">
    <source>
        <dbReference type="ARBA" id="ARBA00004193"/>
    </source>
</evidence>
<name>A0A2N3XUV7_SACSN</name>
<dbReference type="Pfam" id="PF16708">
    <property type="entry name" value="LppA"/>
    <property type="match status" value="1"/>
</dbReference>
<protein>
    <submittedName>
        <fullName evidence="7">LppA-like lipoprotein</fullName>
    </submittedName>
</protein>
<organism evidence="7 8">
    <name type="scientific">Saccharopolyspora spinosa</name>
    <dbReference type="NCBI Taxonomy" id="60894"/>
    <lineage>
        <taxon>Bacteria</taxon>
        <taxon>Bacillati</taxon>
        <taxon>Actinomycetota</taxon>
        <taxon>Actinomycetes</taxon>
        <taxon>Pseudonocardiales</taxon>
        <taxon>Pseudonocardiaceae</taxon>
        <taxon>Saccharopolyspora</taxon>
    </lineage>
</organism>
<evidence type="ECO:0000256" key="2">
    <source>
        <dbReference type="ARBA" id="ARBA00022475"/>
    </source>
</evidence>
<evidence type="ECO:0000313" key="7">
    <source>
        <dbReference type="EMBL" id="PKW14442.1"/>
    </source>
</evidence>
<evidence type="ECO:0000313" key="8">
    <source>
        <dbReference type="Proteomes" id="UP000233786"/>
    </source>
</evidence>
<keyword evidence="3" id="KW-0732">Signal</keyword>
<dbReference type="InterPro" id="IPR032018">
    <property type="entry name" value="LppA/LppB/LprP"/>
</dbReference>
<dbReference type="Gene3D" id="3.30.2030.20">
    <property type="match status" value="1"/>
</dbReference>
<comment type="caution">
    <text evidence="7">The sequence shown here is derived from an EMBL/GenBank/DDBJ whole genome shotgun (WGS) entry which is preliminary data.</text>
</comment>
<reference evidence="7" key="1">
    <citation type="submission" date="2017-12" db="EMBL/GenBank/DDBJ databases">
        <title>Sequencing the genomes of 1000 Actinobacteria strains.</title>
        <authorList>
            <person name="Klenk H.-P."/>
        </authorList>
    </citation>
    <scope>NUCLEOTIDE SEQUENCE [LARGE SCALE GENOMIC DNA]</scope>
    <source>
        <strain evidence="7">DSM 44228</strain>
    </source>
</reference>
<dbReference type="AlphaFoldDB" id="A0A2N3XUV7"/>
<dbReference type="OrthoDB" id="3692710at2"/>
<keyword evidence="2" id="KW-1003">Cell membrane</keyword>
<comment type="subcellular location">
    <subcellularLocation>
        <location evidence="1">Cell membrane</location>
        <topology evidence="1">Lipid-anchor</topology>
    </subcellularLocation>
</comment>
<dbReference type="GO" id="GO:0005886">
    <property type="term" value="C:plasma membrane"/>
    <property type="evidence" value="ECO:0007669"/>
    <property type="project" value="UniProtKB-SubCell"/>
</dbReference>
<keyword evidence="6" id="KW-0449">Lipoprotein</keyword>
<evidence type="ECO:0000256" key="4">
    <source>
        <dbReference type="ARBA" id="ARBA00023136"/>
    </source>
</evidence>
<dbReference type="EMBL" id="PJNB01000001">
    <property type="protein sequence ID" value="PKW14442.1"/>
    <property type="molecule type" value="Genomic_DNA"/>
</dbReference>
<evidence type="ECO:0000256" key="6">
    <source>
        <dbReference type="ARBA" id="ARBA00023288"/>
    </source>
</evidence>
<keyword evidence="4" id="KW-0472">Membrane</keyword>
<evidence type="ECO:0000256" key="5">
    <source>
        <dbReference type="ARBA" id="ARBA00023139"/>
    </source>
</evidence>
<keyword evidence="5" id="KW-0564">Palmitate</keyword>
<dbReference type="Proteomes" id="UP000233786">
    <property type="component" value="Unassembled WGS sequence"/>
</dbReference>
<evidence type="ECO:0000256" key="3">
    <source>
        <dbReference type="ARBA" id="ARBA00022729"/>
    </source>
</evidence>
<gene>
    <name evidence="7" type="ORF">A8926_2058</name>
</gene>
<accession>A0A2N3XUV7</accession>
<sequence length="145" mass="16119">MEDPRSLLRQRPSIEEISERYEQMQQRLLDRLNTEVGPLSWAVSDPVSRAGCTEFPDVFDAESRVLESWRAPGNLPDADWPLAVEIVQEITVEYGFGEPEIIVNRSGDHEIIGNDQFGAVYQFGTAANTVLMITTGCHLLAAAKG</sequence>